<organism evidence="2 3">
    <name type="scientific">Paenibacillus xylanexedens</name>
    <dbReference type="NCBI Taxonomy" id="528191"/>
    <lineage>
        <taxon>Bacteria</taxon>
        <taxon>Bacillati</taxon>
        <taxon>Bacillota</taxon>
        <taxon>Bacilli</taxon>
        <taxon>Bacillales</taxon>
        <taxon>Paenibacillaceae</taxon>
        <taxon>Paenibacillus</taxon>
    </lineage>
</organism>
<keyword evidence="3" id="KW-1185">Reference proteome</keyword>
<proteinExistence type="predicted"/>
<name>A0ABS4RPC3_PAEXY</name>
<dbReference type="SUPFAM" id="SSF160631">
    <property type="entry name" value="SMI1/KNR4-like"/>
    <property type="match status" value="1"/>
</dbReference>
<protein>
    <recommendedName>
        <fullName evidence="1">Knr4/Smi1-like domain-containing protein</fullName>
    </recommendedName>
</protein>
<sequence>MTVIKAFKEMSDQNDGRIEILTSVGKTTIVNKFKPSATEDKIKELSDYFSTPLPSDYISFLRESNGASLFEHLEYGGENFLYSVQDVIHYNEASDRRIVIANILDDRILIDLDRWSAQDQEYLLLCESSNPVEYSGDFHSNFETWLERFILSQGSKFWYWKTERC</sequence>
<feature type="domain" description="Knr4/Smi1-like" evidence="1">
    <location>
        <begin position="36"/>
        <end position="148"/>
    </location>
</feature>
<comment type="caution">
    <text evidence="2">The sequence shown here is derived from an EMBL/GenBank/DDBJ whole genome shotgun (WGS) entry which is preliminary data.</text>
</comment>
<dbReference type="EMBL" id="JAGIKV010000002">
    <property type="protein sequence ID" value="MBP2244286.1"/>
    <property type="molecule type" value="Genomic_DNA"/>
</dbReference>
<dbReference type="Pfam" id="PF09346">
    <property type="entry name" value="SMI1_KNR4"/>
    <property type="match status" value="1"/>
</dbReference>
<gene>
    <name evidence="2" type="ORF">J2Z28_000896</name>
</gene>
<dbReference type="InterPro" id="IPR037883">
    <property type="entry name" value="Knr4/Smi1-like_sf"/>
</dbReference>
<reference evidence="2 3" key="1">
    <citation type="submission" date="2021-03" db="EMBL/GenBank/DDBJ databases">
        <title>Genomic Encyclopedia of Type Strains, Phase IV (KMG-IV): sequencing the most valuable type-strain genomes for metagenomic binning, comparative biology and taxonomic classification.</title>
        <authorList>
            <person name="Goeker M."/>
        </authorList>
    </citation>
    <scope>NUCLEOTIDE SEQUENCE [LARGE SCALE GENOMIC DNA]</scope>
    <source>
        <strain evidence="2 3">DSM 21292</strain>
    </source>
</reference>
<dbReference type="InterPro" id="IPR018958">
    <property type="entry name" value="Knr4/Smi1-like_dom"/>
</dbReference>
<dbReference type="Gene3D" id="3.40.1580.10">
    <property type="entry name" value="SMI1/KNR4-like"/>
    <property type="match status" value="1"/>
</dbReference>
<evidence type="ECO:0000259" key="1">
    <source>
        <dbReference type="SMART" id="SM00860"/>
    </source>
</evidence>
<accession>A0ABS4RPC3</accession>
<dbReference type="Proteomes" id="UP000810207">
    <property type="component" value="Unassembled WGS sequence"/>
</dbReference>
<dbReference type="SMART" id="SM00860">
    <property type="entry name" value="SMI1_KNR4"/>
    <property type="match status" value="1"/>
</dbReference>
<evidence type="ECO:0000313" key="3">
    <source>
        <dbReference type="Proteomes" id="UP000810207"/>
    </source>
</evidence>
<evidence type="ECO:0000313" key="2">
    <source>
        <dbReference type="EMBL" id="MBP2244286.1"/>
    </source>
</evidence>
<dbReference type="RefSeq" id="WP_211081323.1">
    <property type="nucleotide sequence ID" value="NZ_CBCSLC010000070.1"/>
</dbReference>